<dbReference type="RefSeq" id="WP_142834399.1">
    <property type="nucleotide sequence ID" value="NZ_VFSV01000011.1"/>
</dbReference>
<comment type="subcellular location">
    <subcellularLocation>
        <location evidence="1">Secreted</location>
    </subcellularLocation>
</comment>
<dbReference type="OrthoDB" id="7355596at2"/>
<dbReference type="InterPro" id="IPR018511">
    <property type="entry name" value="Hemolysin-typ_Ca-bd_CS"/>
</dbReference>
<dbReference type="GO" id="GO:0005509">
    <property type="term" value="F:calcium ion binding"/>
    <property type="evidence" value="ECO:0007669"/>
    <property type="project" value="InterPro"/>
</dbReference>
<dbReference type="Gene3D" id="2.150.10.10">
    <property type="entry name" value="Serralysin-like metalloprotease, C-terminal"/>
    <property type="match status" value="2"/>
</dbReference>
<feature type="compositionally biased region" description="Acidic residues" evidence="3">
    <location>
        <begin position="28"/>
        <end position="47"/>
    </location>
</feature>
<dbReference type="SUPFAM" id="SSF51120">
    <property type="entry name" value="beta-Roll"/>
    <property type="match status" value="2"/>
</dbReference>
<keyword evidence="5" id="KW-1185">Reference proteome</keyword>
<dbReference type="PANTHER" id="PTHR38340">
    <property type="entry name" value="S-LAYER PROTEIN"/>
    <property type="match status" value="1"/>
</dbReference>
<evidence type="ECO:0000313" key="5">
    <source>
        <dbReference type="Proteomes" id="UP000318590"/>
    </source>
</evidence>
<protein>
    <submittedName>
        <fullName evidence="4">Calcium-binding protein</fullName>
    </submittedName>
</protein>
<organism evidence="4 5">
    <name type="scientific">Palleronia caenipelagi</name>
    <dbReference type="NCBI Taxonomy" id="2489174"/>
    <lineage>
        <taxon>Bacteria</taxon>
        <taxon>Pseudomonadati</taxon>
        <taxon>Pseudomonadota</taxon>
        <taxon>Alphaproteobacteria</taxon>
        <taxon>Rhodobacterales</taxon>
        <taxon>Roseobacteraceae</taxon>
        <taxon>Palleronia</taxon>
    </lineage>
</organism>
<gene>
    <name evidence="4" type="ORF">FEV53_08540</name>
</gene>
<keyword evidence="2" id="KW-0964">Secreted</keyword>
<evidence type="ECO:0000256" key="2">
    <source>
        <dbReference type="ARBA" id="ARBA00022525"/>
    </source>
</evidence>
<feature type="region of interest" description="Disordered" evidence="3">
    <location>
        <begin position="186"/>
        <end position="212"/>
    </location>
</feature>
<comment type="caution">
    <text evidence="4">The sequence shown here is derived from an EMBL/GenBank/DDBJ whole genome shotgun (WGS) entry which is preliminary data.</text>
</comment>
<name>A0A547Q548_9RHOB</name>
<reference evidence="4 5" key="1">
    <citation type="submission" date="2019-06" db="EMBL/GenBank/DDBJ databases">
        <title>Paenimaribius caenipelagi gen. nov., sp. nov., isolated from a tidal flat.</title>
        <authorList>
            <person name="Yoon J.-H."/>
        </authorList>
    </citation>
    <scope>NUCLEOTIDE SEQUENCE [LARGE SCALE GENOMIC DNA]</scope>
    <source>
        <strain evidence="4 5">JBTF-M29</strain>
    </source>
</reference>
<accession>A0A547Q548</accession>
<dbReference type="EMBL" id="VFSV01000011">
    <property type="protein sequence ID" value="TRD21520.1"/>
    <property type="molecule type" value="Genomic_DNA"/>
</dbReference>
<dbReference type="PRINTS" id="PR00313">
    <property type="entry name" value="CABNDNGRPT"/>
</dbReference>
<dbReference type="InterPro" id="IPR050557">
    <property type="entry name" value="RTX_toxin/Mannuronan_C5-epim"/>
</dbReference>
<dbReference type="Pfam" id="PF00353">
    <property type="entry name" value="HemolysinCabind"/>
    <property type="match status" value="4"/>
</dbReference>
<proteinExistence type="predicted"/>
<dbReference type="AlphaFoldDB" id="A0A547Q548"/>
<feature type="compositionally biased region" description="Gly residues" evidence="3">
    <location>
        <begin position="64"/>
        <end position="86"/>
    </location>
</feature>
<dbReference type="GO" id="GO:0005576">
    <property type="term" value="C:extracellular region"/>
    <property type="evidence" value="ECO:0007669"/>
    <property type="project" value="UniProtKB-SubCell"/>
</dbReference>
<dbReference type="Proteomes" id="UP000318590">
    <property type="component" value="Unassembled WGS sequence"/>
</dbReference>
<feature type="compositionally biased region" description="Basic and acidic residues" evidence="3">
    <location>
        <begin position="186"/>
        <end position="196"/>
    </location>
</feature>
<dbReference type="InterPro" id="IPR001343">
    <property type="entry name" value="Hemolysn_Ca-bd"/>
</dbReference>
<evidence type="ECO:0000256" key="1">
    <source>
        <dbReference type="ARBA" id="ARBA00004613"/>
    </source>
</evidence>
<dbReference type="InterPro" id="IPR011049">
    <property type="entry name" value="Serralysin-like_metalloprot_C"/>
</dbReference>
<evidence type="ECO:0000313" key="4">
    <source>
        <dbReference type="EMBL" id="TRD21520.1"/>
    </source>
</evidence>
<evidence type="ECO:0000256" key="3">
    <source>
        <dbReference type="SAM" id="MobiDB-lite"/>
    </source>
</evidence>
<feature type="region of interest" description="Disordered" evidence="3">
    <location>
        <begin position="28"/>
        <end position="102"/>
    </location>
</feature>
<dbReference type="PANTHER" id="PTHR38340:SF1">
    <property type="entry name" value="S-LAYER PROTEIN"/>
    <property type="match status" value="1"/>
</dbReference>
<sequence length="354" mass="36320">MYDLLFWANVGIFSLLLLWQLDVFDGDDDDDDDDDDENNEVTTDDVGEGASGGGATEGDAGDGATEGGAGDGATEGDGTGTDGGGEAESANEPTGPFVQDNYEDVRTGTAERDTLTAVRSGPSLAYFGLDGNDFVDATDSDDYLDGGAGADQLLGRFGSDIINGGDGNDTILGGLGSDALYGQAGEDRIDGSRGDDSIFGGSGNDSLEGRGDDDVIYGGDGDDQIFSDSSFDVSNIGRGEDILFGEAGDDLLVLGDGDEATGGEGADRFDVFEVESPDSGAAKINDYTPSEDTITIAHLERTDPATGDTISPTLSTAYNAATDQTTIRLDGTDFIILTGNVDVDLDSITLTPQG</sequence>
<dbReference type="PROSITE" id="PS00330">
    <property type="entry name" value="HEMOLYSIN_CALCIUM"/>
    <property type="match status" value="1"/>
</dbReference>